<dbReference type="GO" id="GO:0005829">
    <property type="term" value="C:cytosol"/>
    <property type="evidence" value="ECO:0007669"/>
    <property type="project" value="UniProtKB-SubCell"/>
</dbReference>
<comment type="subcellular location">
    <subcellularLocation>
        <location evidence="1">Cytoplasm</location>
        <location evidence="1">Cytosol</location>
    </subcellularLocation>
</comment>
<dbReference type="Gene3D" id="3.40.50.1820">
    <property type="entry name" value="alpha/beta hydrolase"/>
    <property type="match status" value="2"/>
</dbReference>
<dbReference type="AlphaFoldDB" id="A0AA35KL30"/>
<dbReference type="PANTHER" id="PTHR46812:SF3">
    <property type="entry name" value="CARBOXYMETHYLENEBUTENOLIDASE HOMOLOG"/>
    <property type="match status" value="1"/>
</dbReference>
<sequence>MKYLKEQYNAMKIGVIGFSWGGMAVHHLMLTNPDFQAGVSLYGIIRDSESRYNLLNPTFFMFGGKDHTISSDQVTLLEEKLAEYCKVPFKVKVYPGQEHGFAQLKPDDMKLEDQPYIEEKKRKRRTLEFQMANEEKPCPCDIGDKFEYEGHGQEVSVGHIKAYINKPSHSTDKAVIVIHDIFGWQLPNTRYIADMLASHGYTAICPDFYKGQEPWKLSNDWSTFDDWLKTRDSKNINKETDVVLQYLKEQCNAKKIGVIGFCWGGAAVHHLMLKYSIFKAGVSLYGVIKFTEDSCNLMNPTFFIFAEKDEVIPLDQVTALEQKLKQQCKVEHEVKIYPGQTHGFVHRKREDINPQDRPYIEEARKDMLNWLSRYI</sequence>
<evidence type="ECO:0000313" key="6">
    <source>
        <dbReference type="EMBL" id="CAI5780231.1"/>
    </source>
</evidence>
<dbReference type="GO" id="GO:0016787">
    <property type="term" value="F:hydrolase activity"/>
    <property type="evidence" value="ECO:0007669"/>
    <property type="project" value="InterPro"/>
</dbReference>
<evidence type="ECO:0000256" key="3">
    <source>
        <dbReference type="ARBA" id="ARBA00014180"/>
    </source>
</evidence>
<dbReference type="InterPro" id="IPR029058">
    <property type="entry name" value="AB_hydrolase_fold"/>
</dbReference>
<evidence type="ECO:0000256" key="1">
    <source>
        <dbReference type="ARBA" id="ARBA00004514"/>
    </source>
</evidence>
<dbReference type="FunFam" id="3.40.50.1820:FF:000178">
    <property type="entry name" value="Carboxymethylenebutenolidase homolog"/>
    <property type="match status" value="1"/>
</dbReference>
<evidence type="ECO:0000259" key="5">
    <source>
        <dbReference type="Pfam" id="PF01738"/>
    </source>
</evidence>
<dbReference type="InterPro" id="IPR002925">
    <property type="entry name" value="Dienelactn_hydro"/>
</dbReference>
<comment type="similarity">
    <text evidence="2">Belongs to the dienelactone hydrolase family.</text>
</comment>
<evidence type="ECO:0000256" key="2">
    <source>
        <dbReference type="ARBA" id="ARBA00008456"/>
    </source>
</evidence>
<keyword evidence="7" id="KW-1185">Reference proteome</keyword>
<evidence type="ECO:0000256" key="4">
    <source>
        <dbReference type="ARBA" id="ARBA00022490"/>
    </source>
</evidence>
<evidence type="ECO:0000313" key="7">
    <source>
        <dbReference type="Proteomes" id="UP001178461"/>
    </source>
</evidence>
<keyword evidence="4" id="KW-0963">Cytoplasm</keyword>
<feature type="domain" description="Dienelactone hydrolase" evidence="5">
    <location>
        <begin position="3"/>
        <end position="114"/>
    </location>
</feature>
<dbReference type="SUPFAM" id="SSF53474">
    <property type="entry name" value="alpha/beta-Hydrolases"/>
    <property type="match status" value="2"/>
</dbReference>
<dbReference type="PANTHER" id="PTHR46812">
    <property type="entry name" value="CARBOXYMETHYLENEBUTENOLIDASE HOMOLOG"/>
    <property type="match status" value="1"/>
</dbReference>
<dbReference type="InterPro" id="IPR042946">
    <property type="entry name" value="CMBL"/>
</dbReference>
<accession>A0AA35KL30</accession>
<name>A0AA35KL30_9SAUR</name>
<proteinExistence type="inferred from homology"/>
<protein>
    <recommendedName>
        <fullName evidence="3">Carboxymethylenebutenolidase homolog</fullName>
    </recommendedName>
</protein>
<dbReference type="Proteomes" id="UP001178461">
    <property type="component" value="Chromosome 7"/>
</dbReference>
<dbReference type="EMBL" id="OX395132">
    <property type="protein sequence ID" value="CAI5780231.1"/>
    <property type="molecule type" value="Genomic_DNA"/>
</dbReference>
<reference evidence="6" key="1">
    <citation type="submission" date="2022-12" db="EMBL/GenBank/DDBJ databases">
        <authorList>
            <person name="Alioto T."/>
            <person name="Alioto T."/>
            <person name="Gomez Garrido J."/>
        </authorList>
    </citation>
    <scope>NUCLEOTIDE SEQUENCE</scope>
</reference>
<feature type="domain" description="Dienelactone hydrolase" evidence="5">
    <location>
        <begin position="160"/>
        <end position="374"/>
    </location>
</feature>
<dbReference type="Pfam" id="PF01738">
    <property type="entry name" value="DLH"/>
    <property type="match status" value="2"/>
</dbReference>
<gene>
    <name evidence="6" type="ORF">PODLI_1B026245</name>
</gene>
<organism evidence="6 7">
    <name type="scientific">Podarcis lilfordi</name>
    <name type="common">Lilford's wall lizard</name>
    <dbReference type="NCBI Taxonomy" id="74358"/>
    <lineage>
        <taxon>Eukaryota</taxon>
        <taxon>Metazoa</taxon>
        <taxon>Chordata</taxon>
        <taxon>Craniata</taxon>
        <taxon>Vertebrata</taxon>
        <taxon>Euteleostomi</taxon>
        <taxon>Lepidosauria</taxon>
        <taxon>Squamata</taxon>
        <taxon>Bifurcata</taxon>
        <taxon>Unidentata</taxon>
        <taxon>Episquamata</taxon>
        <taxon>Laterata</taxon>
        <taxon>Lacertibaenia</taxon>
        <taxon>Lacertidae</taxon>
        <taxon>Podarcis</taxon>
    </lineage>
</organism>